<evidence type="ECO:0000256" key="3">
    <source>
        <dbReference type="ARBA" id="ARBA00007012"/>
    </source>
</evidence>
<dbReference type="PRINTS" id="PR01436">
    <property type="entry name" value="NADHDHGNASE2"/>
</dbReference>
<evidence type="ECO:0000256" key="8">
    <source>
        <dbReference type="ARBA" id="ARBA00022692"/>
    </source>
</evidence>
<dbReference type="EC" id="7.1.1.2" evidence="4 18"/>
<keyword evidence="10 18" id="KW-1278">Translocase</keyword>
<keyword evidence="15 18" id="KW-0496">Mitochondrion</keyword>
<keyword evidence="9 18" id="KW-0999">Mitochondrion inner membrane</keyword>
<comment type="similarity">
    <text evidence="3 18">Belongs to the complex I subunit 2 family.</text>
</comment>
<keyword evidence="7 18" id="KW-0679">Respiratory chain</keyword>
<comment type="function">
    <text evidence="18">Core subunit of the mitochondrial membrane respiratory chain NADH dehydrogenase (Complex I) which catalyzes electron transfer from NADH through the respiratory chain, using ubiquinone as an electron acceptor. Essential for the catalytic activity and assembly of complex I.</text>
</comment>
<dbReference type="PANTHER" id="PTHR46552:SF1">
    <property type="entry name" value="NADH-UBIQUINONE OXIDOREDUCTASE CHAIN 2"/>
    <property type="match status" value="1"/>
</dbReference>
<proteinExistence type="inferred from homology"/>
<evidence type="ECO:0000256" key="12">
    <source>
        <dbReference type="ARBA" id="ARBA00022989"/>
    </source>
</evidence>
<keyword evidence="12 18" id="KW-1133">Transmembrane helix</keyword>
<comment type="catalytic activity">
    <reaction evidence="17 18">
        <text>a ubiquinone + NADH + 5 H(+)(in) = a ubiquinol + NAD(+) + 4 H(+)(out)</text>
        <dbReference type="Rhea" id="RHEA:29091"/>
        <dbReference type="Rhea" id="RHEA-COMP:9565"/>
        <dbReference type="Rhea" id="RHEA-COMP:9566"/>
        <dbReference type="ChEBI" id="CHEBI:15378"/>
        <dbReference type="ChEBI" id="CHEBI:16389"/>
        <dbReference type="ChEBI" id="CHEBI:17976"/>
        <dbReference type="ChEBI" id="CHEBI:57540"/>
        <dbReference type="ChEBI" id="CHEBI:57945"/>
        <dbReference type="EC" id="7.1.1.2"/>
    </reaction>
</comment>
<evidence type="ECO:0000256" key="7">
    <source>
        <dbReference type="ARBA" id="ARBA00022660"/>
    </source>
</evidence>
<keyword evidence="13 18" id="KW-0520">NAD</keyword>
<dbReference type="EMBL" id="KX035183">
    <property type="protein sequence ID" value="AOY39968.1"/>
    <property type="molecule type" value="Genomic_DNA"/>
</dbReference>
<feature type="transmembrane region" description="Helical" evidence="18">
    <location>
        <begin position="186"/>
        <end position="204"/>
    </location>
</feature>
<evidence type="ECO:0000256" key="18">
    <source>
        <dbReference type="RuleBase" id="RU003403"/>
    </source>
</evidence>
<evidence type="ECO:0000256" key="11">
    <source>
        <dbReference type="ARBA" id="ARBA00022982"/>
    </source>
</evidence>
<evidence type="ECO:0000256" key="15">
    <source>
        <dbReference type="ARBA" id="ARBA00023128"/>
    </source>
</evidence>
<keyword evidence="16 18" id="KW-0472">Membrane</keyword>
<evidence type="ECO:0000256" key="4">
    <source>
        <dbReference type="ARBA" id="ARBA00012944"/>
    </source>
</evidence>
<evidence type="ECO:0000256" key="17">
    <source>
        <dbReference type="ARBA" id="ARBA00049551"/>
    </source>
</evidence>
<evidence type="ECO:0000256" key="1">
    <source>
        <dbReference type="ARBA" id="ARBA00003257"/>
    </source>
</evidence>
<comment type="function">
    <text evidence="1">Core subunit of the mitochondrial membrane respiratory chain NADH dehydrogenase (Complex I) that is believed to belong to the minimal assembly required for catalysis. Complex I functions in the transfer of electrons from NADH to the respiratory chain. The immediate electron acceptor for the enzyme is believed to be ubiquinone.</text>
</comment>
<keyword evidence="14 18" id="KW-0830">Ubiquinone</keyword>
<reference evidence="20" key="1">
    <citation type="submission" date="2016-04" db="EMBL/GenBank/DDBJ databases">
        <title>Mitochondria of Scolytid beetles.</title>
        <authorList>
            <person name="Miller K."/>
            <person name="Linard B."/>
            <person name="Vogler A.P."/>
        </authorList>
    </citation>
    <scope>NUCLEOTIDE SEQUENCE</scope>
</reference>
<dbReference type="Pfam" id="PF00361">
    <property type="entry name" value="Proton_antipo_M"/>
    <property type="match status" value="1"/>
</dbReference>
<organism evidence="20">
    <name type="scientific">Scolytinae sp. BMNH 1040118</name>
    <dbReference type="NCBI Taxonomy" id="1903784"/>
    <lineage>
        <taxon>Eukaryota</taxon>
        <taxon>Metazoa</taxon>
        <taxon>Ecdysozoa</taxon>
        <taxon>Arthropoda</taxon>
        <taxon>Hexapoda</taxon>
        <taxon>Insecta</taxon>
        <taxon>Pterygota</taxon>
        <taxon>Neoptera</taxon>
        <taxon>Endopterygota</taxon>
        <taxon>Coleoptera</taxon>
        <taxon>Polyphaga</taxon>
        <taxon>Cucujiformia</taxon>
        <taxon>Curculionidae</taxon>
        <taxon>Scolytinae</taxon>
    </lineage>
</organism>
<sequence>MFFILLMSSSMVSISSSSWLIAWLGLEINLMSFIPLMKKMNKFTSEAMIKYFIIQAMASMLLMMSVILTSLKSTTSMSYMPSLITSSSLLMKMGAAPFHFWFPEVMSGLQWTTSLLLATWQKIAPSILLSFTSPKLQFILTVTLLSVMVGSIQSMNQQCLRKLIAYSSINNIGWMLPMIYMNMNMWLLYFTIYSILNTGIIMTWKNMKIFFFSQLNKLFHSNKSMKIFFSMSLLSLGGLPPFLGFLPKWMVIQTMAENSLFTMITMMVTLTLIMLFVYVRMIMFNLTISSKEAMKTNNHQMSPINYLSIYGLTMSFILF</sequence>
<evidence type="ECO:0000256" key="16">
    <source>
        <dbReference type="ARBA" id="ARBA00023136"/>
    </source>
</evidence>
<feature type="domain" description="NADH:quinone oxidoreductase/Mrp antiporter transmembrane" evidence="19">
    <location>
        <begin position="16"/>
        <end position="273"/>
    </location>
</feature>
<feature type="transmembrane region" description="Helical" evidence="18">
    <location>
        <begin position="49"/>
        <end position="71"/>
    </location>
</feature>
<keyword evidence="6" id="KW-0813">Transport</keyword>
<gene>
    <name evidence="20" type="primary">nad2</name>
</gene>
<dbReference type="GO" id="GO:0008137">
    <property type="term" value="F:NADH dehydrogenase (ubiquinone) activity"/>
    <property type="evidence" value="ECO:0007669"/>
    <property type="project" value="UniProtKB-EC"/>
</dbReference>
<feature type="transmembrane region" description="Helical" evidence="18">
    <location>
        <begin position="259"/>
        <end position="279"/>
    </location>
</feature>
<feature type="transmembrane region" description="Helical" evidence="18">
    <location>
        <begin position="138"/>
        <end position="156"/>
    </location>
</feature>
<evidence type="ECO:0000256" key="2">
    <source>
        <dbReference type="ARBA" id="ARBA00004448"/>
    </source>
</evidence>
<evidence type="ECO:0000256" key="6">
    <source>
        <dbReference type="ARBA" id="ARBA00022448"/>
    </source>
</evidence>
<keyword evidence="11 18" id="KW-0249">Electron transport</keyword>
<evidence type="ECO:0000256" key="10">
    <source>
        <dbReference type="ARBA" id="ARBA00022967"/>
    </source>
</evidence>
<dbReference type="GO" id="GO:0006120">
    <property type="term" value="P:mitochondrial electron transport, NADH to ubiquinone"/>
    <property type="evidence" value="ECO:0007669"/>
    <property type="project" value="InterPro"/>
</dbReference>
<accession>A0A343A5Y9</accession>
<name>A0A343A5Y9_9CUCU</name>
<protein>
    <recommendedName>
        <fullName evidence="5 18">NADH-ubiquinone oxidoreductase chain 2</fullName>
        <ecNumber evidence="4 18">7.1.1.2</ecNumber>
    </recommendedName>
</protein>
<feature type="transmembrane region" description="Helical" evidence="18">
    <location>
        <begin position="20"/>
        <end position="37"/>
    </location>
</feature>
<dbReference type="InterPro" id="IPR050175">
    <property type="entry name" value="Complex_I_Subunit_2"/>
</dbReference>
<geneLocation type="mitochondrion" evidence="20"/>
<feature type="transmembrane region" description="Helical" evidence="18">
    <location>
        <begin position="225"/>
        <end position="247"/>
    </location>
</feature>
<evidence type="ECO:0000256" key="9">
    <source>
        <dbReference type="ARBA" id="ARBA00022792"/>
    </source>
</evidence>
<dbReference type="PANTHER" id="PTHR46552">
    <property type="entry name" value="NADH-UBIQUINONE OXIDOREDUCTASE CHAIN 2"/>
    <property type="match status" value="1"/>
</dbReference>
<keyword evidence="8 18" id="KW-0812">Transmembrane</keyword>
<evidence type="ECO:0000256" key="5">
    <source>
        <dbReference type="ARBA" id="ARBA00021008"/>
    </source>
</evidence>
<evidence type="ECO:0000259" key="19">
    <source>
        <dbReference type="Pfam" id="PF00361"/>
    </source>
</evidence>
<comment type="subcellular location">
    <subcellularLocation>
        <location evidence="2 18">Mitochondrion inner membrane</location>
        <topology evidence="2 18">Multi-pass membrane protein</topology>
    </subcellularLocation>
</comment>
<evidence type="ECO:0000256" key="13">
    <source>
        <dbReference type="ARBA" id="ARBA00023027"/>
    </source>
</evidence>
<dbReference type="AlphaFoldDB" id="A0A343A5Y9"/>
<evidence type="ECO:0000256" key="14">
    <source>
        <dbReference type="ARBA" id="ARBA00023075"/>
    </source>
</evidence>
<evidence type="ECO:0000313" key="20">
    <source>
        <dbReference type="EMBL" id="AOY39968.1"/>
    </source>
</evidence>
<dbReference type="InterPro" id="IPR001750">
    <property type="entry name" value="ND/Mrp_TM"/>
</dbReference>
<dbReference type="InterPro" id="IPR003917">
    <property type="entry name" value="NADH_UbQ_OxRdtase_chain2"/>
</dbReference>
<dbReference type="GO" id="GO:0005743">
    <property type="term" value="C:mitochondrial inner membrane"/>
    <property type="evidence" value="ECO:0007669"/>
    <property type="project" value="UniProtKB-SubCell"/>
</dbReference>